<organism evidence="2 3">
    <name type="scientific">Linnemannia exigua</name>
    <dbReference type="NCBI Taxonomy" id="604196"/>
    <lineage>
        <taxon>Eukaryota</taxon>
        <taxon>Fungi</taxon>
        <taxon>Fungi incertae sedis</taxon>
        <taxon>Mucoromycota</taxon>
        <taxon>Mortierellomycotina</taxon>
        <taxon>Mortierellomycetes</taxon>
        <taxon>Mortierellales</taxon>
        <taxon>Mortierellaceae</taxon>
        <taxon>Linnemannia</taxon>
    </lineage>
</organism>
<feature type="compositionally biased region" description="Low complexity" evidence="1">
    <location>
        <begin position="427"/>
        <end position="440"/>
    </location>
</feature>
<feature type="compositionally biased region" description="Basic and acidic residues" evidence="1">
    <location>
        <begin position="280"/>
        <end position="292"/>
    </location>
</feature>
<feature type="compositionally biased region" description="Acidic residues" evidence="1">
    <location>
        <begin position="338"/>
        <end position="352"/>
    </location>
</feature>
<feature type="compositionally biased region" description="Low complexity" evidence="1">
    <location>
        <begin position="461"/>
        <end position="475"/>
    </location>
</feature>
<name>A0AAD4D861_9FUNG</name>
<feature type="compositionally biased region" description="Acidic residues" evidence="1">
    <location>
        <begin position="211"/>
        <end position="246"/>
    </location>
</feature>
<protein>
    <submittedName>
        <fullName evidence="2">Uncharacterized protein</fullName>
    </submittedName>
</protein>
<evidence type="ECO:0000313" key="3">
    <source>
        <dbReference type="Proteomes" id="UP001194580"/>
    </source>
</evidence>
<gene>
    <name evidence="2" type="ORF">BGZ95_000903</name>
</gene>
<feature type="compositionally biased region" description="Basic residues" evidence="1">
    <location>
        <begin position="322"/>
        <end position="331"/>
    </location>
</feature>
<feature type="region of interest" description="Disordered" evidence="1">
    <location>
        <begin position="387"/>
        <end position="440"/>
    </location>
</feature>
<dbReference type="Proteomes" id="UP001194580">
    <property type="component" value="Unassembled WGS sequence"/>
</dbReference>
<evidence type="ECO:0000256" key="1">
    <source>
        <dbReference type="SAM" id="MobiDB-lite"/>
    </source>
</evidence>
<feature type="compositionally biased region" description="Low complexity" evidence="1">
    <location>
        <begin position="390"/>
        <end position="405"/>
    </location>
</feature>
<dbReference type="AlphaFoldDB" id="A0AAD4D861"/>
<keyword evidence="3" id="KW-1185">Reference proteome</keyword>
<feature type="compositionally biased region" description="Basic and acidic residues" evidence="1">
    <location>
        <begin position="248"/>
        <end position="257"/>
    </location>
</feature>
<feature type="region of interest" description="Disordered" evidence="1">
    <location>
        <begin position="514"/>
        <end position="539"/>
    </location>
</feature>
<sequence length="636" mass="72201">MSSGSSLRNRYQAYTSGRNRANQYEKLAMDESYDHLPLCSREHAVQGVWLPAHPLDKQSWRHANYTWTPLGCRFGKPLDKTCLEGKKDPLKILFQGDTHLRVAMEELLRRLNGSTTLETNPRTSTATNRLEEKHASTTFTYIHDPLFSNTGEKADMLVANMGHWATGTKFFDQLMSTSQYHDKLRDLIETIQQHARDLQDLQDEDDASLGYFLDDEDERGYGGEEDDGSEESGEDVYWEDETEQAIEVDSRPEEASTRHHHRPTPKELEDQQESMDDAEDKYRVEDRHRAEAEGYISRKQTSPRDPLDRIAHPRYPSNRILRQSKHVKTPVKPKIQVEEPETEEEEDEEEQQQDTPLVRNRYRYGAQKKVMLDGNSRLMRAGREEVEVVKAAPTSLSSSSASAKKTIPKMKKTTMTTTPKSSSRRPVSASTAVKKPVAAATAKTPFHDPYAYSTRKKVTLKKSSASSNNNNSNVKKSNRGTGATTNKKESNYNSNNKRKPLLHRRAFLDDDYPLLTSSSKSPSTPPSTSLPSSLSSSSSSSDLLGKMAWVGMVAYPETQSADSFVSHDWRTIYRLRYWNLIAEDVMLLHNVRFMDFFSMTLSMLDTSPDRAHYLGTDAGEAMLEELAFKLGLCEDE</sequence>
<accession>A0AAD4D861</accession>
<proteinExistence type="predicted"/>
<evidence type="ECO:0000313" key="2">
    <source>
        <dbReference type="EMBL" id="KAG0271293.1"/>
    </source>
</evidence>
<comment type="caution">
    <text evidence="2">The sequence shown here is derived from an EMBL/GenBank/DDBJ whole genome shotgun (WGS) entry which is preliminary data.</text>
</comment>
<reference evidence="2" key="1">
    <citation type="journal article" date="2020" name="Fungal Divers.">
        <title>Resolving the Mortierellaceae phylogeny through synthesis of multi-gene phylogenetics and phylogenomics.</title>
        <authorList>
            <person name="Vandepol N."/>
            <person name="Liber J."/>
            <person name="Desiro A."/>
            <person name="Na H."/>
            <person name="Kennedy M."/>
            <person name="Barry K."/>
            <person name="Grigoriev I.V."/>
            <person name="Miller A.N."/>
            <person name="O'Donnell K."/>
            <person name="Stajich J.E."/>
            <person name="Bonito G."/>
        </authorList>
    </citation>
    <scope>NUCLEOTIDE SEQUENCE</scope>
    <source>
        <strain evidence="2">NRRL 28262</strain>
    </source>
</reference>
<feature type="region of interest" description="Disordered" evidence="1">
    <location>
        <begin position="211"/>
        <end position="362"/>
    </location>
</feature>
<dbReference type="EMBL" id="JAAAIL010001179">
    <property type="protein sequence ID" value="KAG0271293.1"/>
    <property type="molecule type" value="Genomic_DNA"/>
</dbReference>
<feature type="region of interest" description="Disordered" evidence="1">
    <location>
        <begin position="457"/>
        <end position="500"/>
    </location>
</feature>
<feature type="compositionally biased region" description="Acidic residues" evidence="1">
    <location>
        <begin position="270"/>
        <end position="279"/>
    </location>
</feature>